<dbReference type="Gene3D" id="3.40.50.720">
    <property type="entry name" value="NAD(P)-binding Rossmann-like Domain"/>
    <property type="match status" value="1"/>
</dbReference>
<evidence type="ECO:0000313" key="9">
    <source>
        <dbReference type="Proteomes" id="UP000503251"/>
    </source>
</evidence>
<dbReference type="PANTHER" id="PTHR22981:SF7">
    <property type="entry name" value="3-HYDROXYISOBUTYRATE DEHYDROGENASE, MITOCHONDRIAL"/>
    <property type="match status" value="1"/>
</dbReference>
<name>A0A6P1ZEQ8_9BACT</name>
<dbReference type="Proteomes" id="UP000503251">
    <property type="component" value="Chromosome"/>
</dbReference>
<dbReference type="InterPro" id="IPR008927">
    <property type="entry name" value="6-PGluconate_DH-like_C_sf"/>
</dbReference>
<keyword evidence="2" id="KW-0520">NAD</keyword>
<dbReference type="InterPro" id="IPR006115">
    <property type="entry name" value="6PGDH_NADP-bd"/>
</dbReference>
<dbReference type="Proteomes" id="UP000434052">
    <property type="component" value="Unassembled WGS sequence"/>
</dbReference>
<evidence type="ECO:0000259" key="4">
    <source>
        <dbReference type="Pfam" id="PF03446"/>
    </source>
</evidence>
<evidence type="ECO:0000256" key="2">
    <source>
        <dbReference type="ARBA" id="ARBA00023027"/>
    </source>
</evidence>
<organism evidence="7 8">
    <name type="scientific">Oceanidesulfovibrio marinus</name>
    <dbReference type="NCBI Taxonomy" id="370038"/>
    <lineage>
        <taxon>Bacteria</taxon>
        <taxon>Pseudomonadati</taxon>
        <taxon>Thermodesulfobacteriota</taxon>
        <taxon>Desulfovibrionia</taxon>
        <taxon>Desulfovibrionales</taxon>
        <taxon>Desulfovibrionaceae</taxon>
        <taxon>Oceanidesulfovibrio</taxon>
    </lineage>
</organism>
<dbReference type="InterPro" id="IPR015815">
    <property type="entry name" value="HIBADH-related"/>
</dbReference>
<dbReference type="OrthoDB" id="9777604at2"/>
<dbReference type="InterPro" id="IPR036291">
    <property type="entry name" value="NAD(P)-bd_dom_sf"/>
</dbReference>
<protein>
    <submittedName>
        <fullName evidence="7">NAD(P)-dependent oxidoreductase</fullName>
    </submittedName>
</protein>
<keyword evidence="9" id="KW-1185">Reference proteome</keyword>
<dbReference type="PIRSF" id="PIRSF000103">
    <property type="entry name" value="HIBADH"/>
    <property type="match status" value="1"/>
</dbReference>
<dbReference type="PANTHER" id="PTHR22981">
    <property type="entry name" value="3-HYDROXYISOBUTYRATE DEHYDROGENASE-RELATED"/>
    <property type="match status" value="1"/>
</dbReference>
<evidence type="ECO:0000256" key="1">
    <source>
        <dbReference type="ARBA" id="ARBA00023002"/>
    </source>
</evidence>
<evidence type="ECO:0000313" key="7">
    <source>
        <dbReference type="EMBL" id="TVM32461.1"/>
    </source>
</evidence>
<evidence type="ECO:0000259" key="5">
    <source>
        <dbReference type="Pfam" id="PF14833"/>
    </source>
</evidence>
<feature type="active site" evidence="3">
    <location>
        <position position="170"/>
    </location>
</feature>
<evidence type="ECO:0000256" key="3">
    <source>
        <dbReference type="PIRSR" id="PIRSR000103-1"/>
    </source>
</evidence>
<proteinExistence type="predicted"/>
<dbReference type="InterPro" id="IPR013328">
    <property type="entry name" value="6PGD_dom2"/>
</dbReference>
<dbReference type="Pfam" id="PF14833">
    <property type="entry name" value="NAD_binding_11"/>
    <property type="match status" value="1"/>
</dbReference>
<reference evidence="6 9" key="2">
    <citation type="submission" date="2019-04" db="EMBL/GenBank/DDBJ databases">
        <title>Isolation and culture of sulfate reducing bacteria from the cold seep of the South China Sea.</title>
        <authorList>
            <person name="Sun C."/>
            <person name="Liu R."/>
        </authorList>
    </citation>
    <scope>NUCLEOTIDE SEQUENCE [LARGE SCALE GENOMIC DNA]</scope>
    <source>
        <strain evidence="6 9">CS1</strain>
    </source>
</reference>
<dbReference type="GO" id="GO:0050661">
    <property type="term" value="F:NADP binding"/>
    <property type="evidence" value="ECO:0007669"/>
    <property type="project" value="InterPro"/>
</dbReference>
<dbReference type="GO" id="GO:0051287">
    <property type="term" value="F:NAD binding"/>
    <property type="evidence" value="ECO:0007669"/>
    <property type="project" value="InterPro"/>
</dbReference>
<dbReference type="Pfam" id="PF03446">
    <property type="entry name" value="NAD_binding_2"/>
    <property type="match status" value="1"/>
</dbReference>
<dbReference type="SUPFAM" id="SSF48179">
    <property type="entry name" value="6-phosphogluconate dehydrogenase C-terminal domain-like"/>
    <property type="match status" value="1"/>
</dbReference>
<keyword evidence="1" id="KW-0560">Oxidoreductase</keyword>
<evidence type="ECO:0000313" key="8">
    <source>
        <dbReference type="Proteomes" id="UP000434052"/>
    </source>
</evidence>
<gene>
    <name evidence="7" type="ORF">DQK91_14375</name>
    <name evidence="6" type="ORF">E8L03_07085</name>
</gene>
<feature type="domain" description="3-hydroxyisobutyrate dehydrogenase-like NAD-binding" evidence="5">
    <location>
        <begin position="168"/>
        <end position="283"/>
    </location>
</feature>
<feature type="domain" description="6-phosphogluconate dehydrogenase NADP-binding" evidence="4">
    <location>
        <begin position="2"/>
        <end position="155"/>
    </location>
</feature>
<dbReference type="SUPFAM" id="SSF51735">
    <property type="entry name" value="NAD(P)-binding Rossmann-fold domains"/>
    <property type="match status" value="1"/>
</dbReference>
<dbReference type="GO" id="GO:0016616">
    <property type="term" value="F:oxidoreductase activity, acting on the CH-OH group of donors, NAD or NADP as acceptor"/>
    <property type="evidence" value="ECO:0007669"/>
    <property type="project" value="TreeGrafter"/>
</dbReference>
<sequence length="286" mass="30348">MQIGFIGAGLMGGPLARNLIRAGKSVLVFDLSQEAIARTLEVGTSGKAAASIKDLKDCDVVFTSLPLPQHIKGVCLDDGGLYSVLKEGALHIELSTIDPGTANELAAAAKAKGIDYLQCTLGKTPAHAEKAEEPMFIGGEQVLFDRNSELFKIIGIPEYVGGIDASCAVKLISNMVGMTNLAVLAEGIKVGDAAGMDRNLLLELLSDTGARSFQMDVRGPWLAADDYAPRFGLDLALKDVRLGLEMARAWDLNLKSMEAALEYYKQASQDGFGKEDCNAVAKVVGK</sequence>
<reference evidence="7 8" key="1">
    <citation type="submission" date="2018-06" db="EMBL/GenBank/DDBJ databases">
        <title>Complete genome of Desulfovibrio marinus P48SEP.</title>
        <authorList>
            <person name="Crispim J.S."/>
            <person name="Vidigal P.M.P."/>
            <person name="Silva L.C.F."/>
            <person name="Araujo L.C."/>
            <person name="Laguardia C.N."/>
            <person name="Dias R.S."/>
            <person name="Sousa M.P."/>
            <person name="Paula S.O."/>
            <person name="Silva C."/>
        </authorList>
    </citation>
    <scope>NUCLEOTIDE SEQUENCE [LARGE SCALE GENOMIC DNA]</scope>
    <source>
        <strain evidence="7 8">P48SEP</strain>
    </source>
</reference>
<evidence type="ECO:0000313" key="6">
    <source>
        <dbReference type="EMBL" id="QJT08702.1"/>
    </source>
</evidence>
<dbReference type="Gene3D" id="1.10.1040.10">
    <property type="entry name" value="N-(1-d-carboxylethyl)-l-norvaline Dehydrogenase, domain 2"/>
    <property type="match status" value="1"/>
</dbReference>
<dbReference type="EMBL" id="QMIF01000010">
    <property type="protein sequence ID" value="TVM32461.1"/>
    <property type="molecule type" value="Genomic_DNA"/>
</dbReference>
<dbReference type="AlphaFoldDB" id="A0A6P1ZEQ8"/>
<dbReference type="RefSeq" id="WP_144306080.1">
    <property type="nucleotide sequence ID" value="NZ_CP039543.1"/>
</dbReference>
<dbReference type="InterPro" id="IPR029154">
    <property type="entry name" value="HIBADH-like_NADP-bd"/>
</dbReference>
<accession>A0A6P1ZEQ8</accession>
<dbReference type="EMBL" id="CP039543">
    <property type="protein sequence ID" value="QJT08702.1"/>
    <property type="molecule type" value="Genomic_DNA"/>
</dbReference>